<dbReference type="CDD" id="cd02042">
    <property type="entry name" value="ParAB_family"/>
    <property type="match status" value="1"/>
</dbReference>
<feature type="domain" description="CobQ/CobB/MinD/ParA nucleotide binding" evidence="1">
    <location>
        <begin position="5"/>
        <end position="184"/>
    </location>
</feature>
<evidence type="ECO:0000259" key="1">
    <source>
        <dbReference type="Pfam" id="PF01656"/>
    </source>
</evidence>
<dbReference type="Proteomes" id="UP000279962">
    <property type="component" value="Plasmid pOXA23_010062"/>
</dbReference>
<organism evidence="2 3">
    <name type="scientific">Acinetobacter wuhouensis</name>
    <dbReference type="NCBI Taxonomy" id="1879050"/>
    <lineage>
        <taxon>Bacteria</taxon>
        <taxon>Pseudomonadati</taxon>
        <taxon>Pseudomonadota</taxon>
        <taxon>Gammaproteobacteria</taxon>
        <taxon>Moraxellales</taxon>
        <taxon>Moraxellaceae</taxon>
        <taxon>Acinetobacter</taxon>
    </lineage>
</organism>
<geneLocation type="plasmid" evidence="3">
    <name>poxa23_010062</name>
</geneLocation>
<keyword evidence="2" id="KW-0614">Plasmid</keyword>
<dbReference type="AlphaFoldDB" id="A0A3G2SXL3"/>
<accession>A0A3G2SXL3</accession>
<dbReference type="PANTHER" id="PTHR13696">
    <property type="entry name" value="P-LOOP CONTAINING NUCLEOSIDE TRIPHOSPHATE HYDROLASE"/>
    <property type="match status" value="1"/>
</dbReference>
<dbReference type="Gene3D" id="3.40.50.300">
    <property type="entry name" value="P-loop containing nucleotide triphosphate hydrolases"/>
    <property type="match status" value="1"/>
</dbReference>
<protein>
    <submittedName>
        <fullName evidence="2">ATPase</fullName>
    </submittedName>
</protein>
<dbReference type="RefSeq" id="WP_000807825.1">
    <property type="nucleotide sequence ID" value="NZ_CP033130.1"/>
</dbReference>
<sequence length="205" mass="23046">MAEIITIASRKGGVGKTTIAINMVVALSNKGKTLLVDADEQQSAMKWNKHRKEKIDAISIHKDLIAELEKLDGEYQYILIDVAGRDSEIFREALLISDKLIVPTQASLLDLDVIPYLNEKVKTAKKTNPNLVSMVVINRASTNAKSNETEQAREFVADYEEFKLLQTTLHERKQYRDAVLESKSVLEMAASKAKDELNQFLIEVL</sequence>
<evidence type="ECO:0000313" key="2">
    <source>
        <dbReference type="EMBL" id="AYO52466.1"/>
    </source>
</evidence>
<dbReference type="InterPro" id="IPR027417">
    <property type="entry name" value="P-loop_NTPase"/>
</dbReference>
<reference evidence="2 3" key="1">
    <citation type="submission" date="2018-10" db="EMBL/GenBank/DDBJ databases">
        <title>The complete genome of Acinetobacter wuhouensis strain WCHAW010062.</title>
        <authorList>
            <person name="Hu Y."/>
            <person name="Long H."/>
            <person name="Feng Y."/>
            <person name="Zong Z."/>
        </authorList>
    </citation>
    <scope>NUCLEOTIDE SEQUENCE [LARGE SCALE GENOMIC DNA]</scope>
    <source>
        <strain evidence="2 3">WCHAW010062</strain>
        <plasmid evidence="3">poxa23_010062</plasmid>
    </source>
</reference>
<dbReference type="InterPro" id="IPR050678">
    <property type="entry name" value="DNA_Partitioning_ATPase"/>
</dbReference>
<dbReference type="InterPro" id="IPR002586">
    <property type="entry name" value="CobQ/CobB/MinD/ParA_Nub-bd_dom"/>
</dbReference>
<dbReference type="PANTHER" id="PTHR13696:SF96">
    <property type="entry name" value="COBQ_COBB_MIND_PARA NUCLEOTIDE BINDING DOMAIN-CONTAINING PROTEIN"/>
    <property type="match status" value="1"/>
</dbReference>
<evidence type="ECO:0000313" key="3">
    <source>
        <dbReference type="Proteomes" id="UP000279962"/>
    </source>
</evidence>
<dbReference type="PIRSF" id="PIRSF009320">
    <property type="entry name" value="Nuc_binding_HP_1000"/>
    <property type="match status" value="1"/>
</dbReference>
<dbReference type="Pfam" id="PF01656">
    <property type="entry name" value="CbiA"/>
    <property type="match status" value="1"/>
</dbReference>
<proteinExistence type="predicted"/>
<gene>
    <name evidence="2" type="ORF">CDG68_01590</name>
</gene>
<name>A0A3G2SXL3_9GAMM</name>
<dbReference type="SUPFAM" id="SSF52540">
    <property type="entry name" value="P-loop containing nucleoside triphosphate hydrolases"/>
    <property type="match status" value="1"/>
</dbReference>
<dbReference type="EMBL" id="CP033130">
    <property type="protein sequence ID" value="AYO52466.1"/>
    <property type="molecule type" value="Genomic_DNA"/>
</dbReference>